<dbReference type="STRING" id="1679444.PYTT_1558"/>
<dbReference type="Proteomes" id="UP000176204">
    <property type="component" value="Chromosome I"/>
</dbReference>
<sequence>MNKPAIFLLAAMATAAHAAEQPSPVSPPAAPAGQQQPLPTYDEHYRNTLAALDSLNSILATVKDKASADQAAEQAFAIYAELNKIPLPPIIKQTPEEEQHRVEQQYADRKNATMQQFQQHIGNISVYEGYTSDRMCEFIVKLQEDHWIDYNPPGSANTQTDPAKLQILEREIPAFFDTMFEEMEHLNSLLQTVQNTASADAAAEKLTAFMQTMETARDQIIEKNGMPPRDMGDRIMQPRLQRMETITTATETIRKKLEQKNYYGSETLKNAIQKFSRLL</sequence>
<dbReference type="EMBL" id="LT629973">
    <property type="protein sequence ID" value="SEH90050.1"/>
    <property type="molecule type" value="Genomic_DNA"/>
</dbReference>
<proteinExistence type="predicted"/>
<feature type="chain" id="PRO_5014266456" evidence="2">
    <location>
        <begin position="19"/>
        <end position="279"/>
    </location>
</feature>
<organism evidence="3 4">
    <name type="scientific">Akkermansia glycaniphila</name>
    <dbReference type="NCBI Taxonomy" id="1679444"/>
    <lineage>
        <taxon>Bacteria</taxon>
        <taxon>Pseudomonadati</taxon>
        <taxon>Verrucomicrobiota</taxon>
        <taxon>Verrucomicrobiia</taxon>
        <taxon>Verrucomicrobiales</taxon>
        <taxon>Akkermansiaceae</taxon>
        <taxon>Akkermansia</taxon>
    </lineage>
</organism>
<evidence type="ECO:0000256" key="1">
    <source>
        <dbReference type="SAM" id="MobiDB-lite"/>
    </source>
</evidence>
<feature type="signal peptide" evidence="2">
    <location>
        <begin position="1"/>
        <end position="18"/>
    </location>
</feature>
<evidence type="ECO:0000313" key="3">
    <source>
        <dbReference type="EMBL" id="SEH90050.1"/>
    </source>
</evidence>
<dbReference type="RefSeq" id="WP_067777283.1">
    <property type="nucleotide sequence ID" value="NZ_JACVVN010000012.1"/>
</dbReference>
<keyword evidence="4" id="KW-1185">Reference proteome</keyword>
<evidence type="ECO:0000313" key="4">
    <source>
        <dbReference type="Proteomes" id="UP000176204"/>
    </source>
</evidence>
<gene>
    <name evidence="3" type="ORF">PYTT_1558</name>
</gene>
<accession>A0A1C7PAB2</accession>
<evidence type="ECO:0000256" key="2">
    <source>
        <dbReference type="SAM" id="SignalP"/>
    </source>
</evidence>
<protein>
    <submittedName>
        <fullName evidence="3">Uncharacterized protein</fullName>
    </submittedName>
</protein>
<reference evidence="4" key="1">
    <citation type="submission" date="2016-09" db="EMBL/GenBank/DDBJ databases">
        <authorList>
            <person name="Koehorst J."/>
        </authorList>
    </citation>
    <scope>NUCLEOTIDE SEQUENCE [LARGE SCALE GENOMIC DNA]</scope>
</reference>
<dbReference type="KEGG" id="agl:PYTT_1558"/>
<feature type="region of interest" description="Disordered" evidence="1">
    <location>
        <begin position="19"/>
        <end position="40"/>
    </location>
</feature>
<dbReference type="AlphaFoldDB" id="A0A1C7PAB2"/>
<name>A0A1C7PAB2_9BACT</name>
<keyword evidence="2" id="KW-0732">Signal</keyword>